<evidence type="ECO:0000313" key="12">
    <source>
        <dbReference type="Proteomes" id="UP000193380"/>
    </source>
</evidence>
<name>A0A060XLZ5_ONCMY</name>
<dbReference type="GO" id="GO:0035025">
    <property type="term" value="P:positive regulation of Rho protein signal transduction"/>
    <property type="evidence" value="ECO:0007669"/>
    <property type="project" value="TreeGrafter"/>
</dbReference>
<dbReference type="EMBL" id="FR905566">
    <property type="protein sequence ID" value="CDQ80217.1"/>
    <property type="molecule type" value="Genomic_DNA"/>
</dbReference>
<dbReference type="PANTHER" id="PTHR24232">
    <property type="entry name" value="G-PROTEIN COUPLED RECEPTOR"/>
    <property type="match status" value="1"/>
</dbReference>
<keyword evidence="8" id="KW-0807">Transducer</keyword>
<evidence type="ECO:0000256" key="5">
    <source>
        <dbReference type="ARBA" id="ARBA00023136"/>
    </source>
</evidence>
<evidence type="ECO:0000256" key="6">
    <source>
        <dbReference type="ARBA" id="ARBA00023170"/>
    </source>
</evidence>
<dbReference type="PaxDb" id="8022-A0A060XLZ5"/>
<keyword evidence="7" id="KW-0325">Glycoprotein</keyword>
<dbReference type="PROSITE" id="PS50262">
    <property type="entry name" value="G_PROTEIN_RECEP_F1_2"/>
    <property type="match status" value="1"/>
</dbReference>
<reference evidence="11" key="1">
    <citation type="journal article" date="2014" name="Nat. Commun.">
        <title>The rainbow trout genome provides novel insights into evolution after whole-genome duplication in vertebrates.</title>
        <authorList>
            <person name="Berthelot C."/>
            <person name="Brunet F."/>
            <person name="Chalopin D."/>
            <person name="Juanchich A."/>
            <person name="Bernard M."/>
            <person name="Noel B."/>
            <person name="Bento P."/>
            <person name="Da Silva C."/>
            <person name="Labadie K."/>
            <person name="Alberti A."/>
            <person name="Aury J.M."/>
            <person name="Louis A."/>
            <person name="Dehais P."/>
            <person name="Bardou P."/>
            <person name="Montfort J."/>
            <person name="Klopp C."/>
            <person name="Cabau C."/>
            <person name="Gaspin C."/>
            <person name="Thorgaard G.H."/>
            <person name="Boussaha M."/>
            <person name="Quillet E."/>
            <person name="Guyomard R."/>
            <person name="Galiana D."/>
            <person name="Bobe J."/>
            <person name="Volff J.N."/>
            <person name="Genet C."/>
            <person name="Wincker P."/>
            <person name="Jaillon O."/>
            <person name="Roest Crollius H."/>
            <person name="Guiguen Y."/>
        </authorList>
    </citation>
    <scope>NUCLEOTIDE SEQUENCE [LARGE SCALE GENOMIC DNA]</scope>
</reference>
<keyword evidence="2 9" id="KW-0812">Transmembrane</keyword>
<dbReference type="SUPFAM" id="SSF81321">
    <property type="entry name" value="Family A G protein-coupled receptor-like"/>
    <property type="match status" value="1"/>
</dbReference>
<evidence type="ECO:0000256" key="2">
    <source>
        <dbReference type="ARBA" id="ARBA00022692"/>
    </source>
</evidence>
<keyword evidence="3 9" id="KW-1133">Transmembrane helix</keyword>
<dbReference type="Gene3D" id="1.20.1070.10">
    <property type="entry name" value="Rhodopsin 7-helix transmembrane proteins"/>
    <property type="match status" value="1"/>
</dbReference>
<evidence type="ECO:0000256" key="3">
    <source>
        <dbReference type="ARBA" id="ARBA00022989"/>
    </source>
</evidence>
<feature type="transmembrane region" description="Helical" evidence="9">
    <location>
        <begin position="221"/>
        <end position="243"/>
    </location>
</feature>
<comment type="subcellular location">
    <subcellularLocation>
        <location evidence="1">Membrane</location>
        <topology evidence="1">Multi-pass membrane protein</topology>
    </subcellularLocation>
</comment>
<keyword evidence="6" id="KW-0675">Receptor</keyword>
<proteinExistence type="predicted"/>
<evidence type="ECO:0000256" key="9">
    <source>
        <dbReference type="SAM" id="Phobius"/>
    </source>
</evidence>
<keyword evidence="4" id="KW-0297">G-protein coupled receptor</keyword>
<accession>A0A060XLZ5</accession>
<dbReference type="InterPro" id="IPR017452">
    <property type="entry name" value="GPCR_Rhodpsn_7TM"/>
</dbReference>
<dbReference type="GO" id="GO:0004930">
    <property type="term" value="F:G protein-coupled receptor activity"/>
    <property type="evidence" value="ECO:0007669"/>
    <property type="project" value="UniProtKB-KW"/>
</dbReference>
<dbReference type="Pfam" id="PF00001">
    <property type="entry name" value="7tm_1"/>
    <property type="match status" value="1"/>
</dbReference>
<dbReference type="GO" id="GO:0007200">
    <property type="term" value="P:phospholipase C-activating G protein-coupled receptor signaling pathway"/>
    <property type="evidence" value="ECO:0007669"/>
    <property type="project" value="TreeGrafter"/>
</dbReference>
<evidence type="ECO:0000313" key="11">
    <source>
        <dbReference type="EMBL" id="CDQ80217.1"/>
    </source>
</evidence>
<dbReference type="STRING" id="8022.A0A060XLZ5"/>
<feature type="transmembrane region" description="Helical" evidence="9">
    <location>
        <begin position="31"/>
        <end position="59"/>
    </location>
</feature>
<keyword evidence="5 9" id="KW-0472">Membrane</keyword>
<feature type="transmembrane region" description="Helical" evidence="9">
    <location>
        <begin position="180"/>
        <end position="205"/>
    </location>
</feature>
<sequence>MVLCDSKVCYIQWIVYVPTFMMYAYEHNWGLSMGFCTFLESLVFVNIYGSIILIVCISGDRYVYLRFPINGKRLHSPRKAALVCLAVWVMVFAFTTPVYELHNKNNNDTRMHKGNETKCFQKFSSETWKKKWIIIAIETVFSISTVAMVFFSVRVMQILSGMRRLNPLDDKLRNNKSVKIVLSNLVAFLLCFIPYHVAAVVYFLAKNRTEDPNVINPLRDFVHISMCLGSINCLTDGVCYYFILKENLLTASKERRRMSTRGNVVARLREINQHPMDNIKVKEPGETGSDAQVNGDQLDLLDRCGLSPLGACRGGDISPVNASIWEMENSDPHSRQRRQVARRLNEWPALGINVFKSIIQPSIVFSLITRGLWS</sequence>
<feature type="domain" description="G-protein coupled receptors family 1 profile" evidence="10">
    <location>
        <begin position="1"/>
        <end position="240"/>
    </location>
</feature>
<evidence type="ECO:0000256" key="8">
    <source>
        <dbReference type="ARBA" id="ARBA00023224"/>
    </source>
</evidence>
<dbReference type="PRINTS" id="PR00237">
    <property type="entry name" value="GPCRRHODOPSN"/>
</dbReference>
<organism evidence="11 12">
    <name type="scientific">Oncorhynchus mykiss</name>
    <name type="common">Rainbow trout</name>
    <name type="synonym">Salmo gairdneri</name>
    <dbReference type="NCBI Taxonomy" id="8022"/>
    <lineage>
        <taxon>Eukaryota</taxon>
        <taxon>Metazoa</taxon>
        <taxon>Chordata</taxon>
        <taxon>Craniata</taxon>
        <taxon>Vertebrata</taxon>
        <taxon>Euteleostomi</taxon>
        <taxon>Actinopterygii</taxon>
        <taxon>Neopterygii</taxon>
        <taxon>Teleostei</taxon>
        <taxon>Protacanthopterygii</taxon>
        <taxon>Salmoniformes</taxon>
        <taxon>Salmonidae</taxon>
        <taxon>Salmoninae</taxon>
        <taxon>Oncorhynchus</taxon>
    </lineage>
</organism>
<dbReference type="PANTHER" id="PTHR24232:SF51">
    <property type="entry name" value="G-PROTEIN COUPLED RECEPTORS FAMILY 1 PROFILE DOMAIN-CONTAINING PROTEIN"/>
    <property type="match status" value="1"/>
</dbReference>
<dbReference type="AlphaFoldDB" id="A0A060XLZ5"/>
<dbReference type="Proteomes" id="UP000193380">
    <property type="component" value="Unassembled WGS sequence"/>
</dbReference>
<evidence type="ECO:0000256" key="7">
    <source>
        <dbReference type="ARBA" id="ARBA00023180"/>
    </source>
</evidence>
<feature type="transmembrane region" description="Helical" evidence="9">
    <location>
        <begin position="80"/>
        <end position="99"/>
    </location>
</feature>
<protein>
    <recommendedName>
        <fullName evidence="10">G-protein coupled receptors family 1 profile domain-containing protein</fullName>
    </recommendedName>
</protein>
<feature type="transmembrane region" description="Helical" evidence="9">
    <location>
        <begin position="132"/>
        <end position="159"/>
    </location>
</feature>
<evidence type="ECO:0000259" key="10">
    <source>
        <dbReference type="PROSITE" id="PS50262"/>
    </source>
</evidence>
<evidence type="ECO:0000256" key="1">
    <source>
        <dbReference type="ARBA" id="ARBA00004141"/>
    </source>
</evidence>
<dbReference type="GO" id="GO:0005886">
    <property type="term" value="C:plasma membrane"/>
    <property type="evidence" value="ECO:0007669"/>
    <property type="project" value="TreeGrafter"/>
</dbReference>
<feature type="transmembrane region" description="Helical" evidence="9">
    <location>
        <begin position="7"/>
        <end position="25"/>
    </location>
</feature>
<gene>
    <name evidence="11" type="ORF">GSONMT00026367001</name>
</gene>
<reference evidence="11" key="2">
    <citation type="submission" date="2014-03" db="EMBL/GenBank/DDBJ databases">
        <authorList>
            <person name="Genoscope - CEA"/>
        </authorList>
    </citation>
    <scope>NUCLEOTIDE SEQUENCE</scope>
</reference>
<evidence type="ECO:0000256" key="4">
    <source>
        <dbReference type="ARBA" id="ARBA00023040"/>
    </source>
</evidence>
<dbReference type="InterPro" id="IPR000276">
    <property type="entry name" value="GPCR_Rhodpsn"/>
</dbReference>